<evidence type="ECO:0000256" key="2">
    <source>
        <dbReference type="SAM" id="MobiDB-lite"/>
    </source>
</evidence>
<feature type="compositionally biased region" description="Basic and acidic residues" evidence="2">
    <location>
        <begin position="980"/>
        <end position="994"/>
    </location>
</feature>
<feature type="region of interest" description="Disordered" evidence="2">
    <location>
        <begin position="1622"/>
        <end position="1717"/>
    </location>
</feature>
<dbReference type="GO" id="GO:0005737">
    <property type="term" value="C:cytoplasm"/>
    <property type="evidence" value="ECO:0007669"/>
    <property type="project" value="TreeGrafter"/>
</dbReference>
<organism evidence="3 4">
    <name type="scientific">Acipenser ruthenus</name>
    <name type="common">Sterlet sturgeon</name>
    <dbReference type="NCBI Taxonomy" id="7906"/>
    <lineage>
        <taxon>Eukaryota</taxon>
        <taxon>Metazoa</taxon>
        <taxon>Chordata</taxon>
        <taxon>Craniata</taxon>
        <taxon>Vertebrata</taxon>
        <taxon>Euteleostomi</taxon>
        <taxon>Actinopterygii</taxon>
        <taxon>Chondrostei</taxon>
        <taxon>Acipenseriformes</taxon>
        <taxon>Acipenseridae</taxon>
        <taxon>Acipenser</taxon>
    </lineage>
</organism>
<feature type="compositionally biased region" description="Low complexity" evidence="2">
    <location>
        <begin position="1663"/>
        <end position="1674"/>
    </location>
</feature>
<dbReference type="InterPro" id="IPR036872">
    <property type="entry name" value="CH_dom_sf"/>
</dbReference>
<dbReference type="Proteomes" id="UP000289886">
    <property type="component" value="Unassembled WGS sequence"/>
</dbReference>
<dbReference type="GO" id="GO:0008017">
    <property type="term" value="F:microtubule binding"/>
    <property type="evidence" value="ECO:0007669"/>
    <property type="project" value="TreeGrafter"/>
</dbReference>
<evidence type="ECO:0000313" key="4">
    <source>
        <dbReference type="Proteomes" id="UP000289886"/>
    </source>
</evidence>
<feature type="compositionally biased region" description="Basic and acidic residues" evidence="2">
    <location>
        <begin position="1489"/>
        <end position="1503"/>
    </location>
</feature>
<feature type="compositionally biased region" description="Basic and acidic residues" evidence="2">
    <location>
        <begin position="1637"/>
        <end position="1655"/>
    </location>
</feature>
<keyword evidence="4" id="KW-1185">Reference proteome</keyword>
<evidence type="ECO:0000313" key="3">
    <source>
        <dbReference type="EMBL" id="RXM31681.1"/>
    </source>
</evidence>
<feature type="coiled-coil region" evidence="1">
    <location>
        <begin position="1001"/>
        <end position="1077"/>
    </location>
</feature>
<name>A0A444U925_ACIRT</name>
<feature type="compositionally biased region" description="Polar residues" evidence="2">
    <location>
        <begin position="1375"/>
        <end position="1387"/>
    </location>
</feature>
<feature type="coiled-coil region" evidence="1">
    <location>
        <begin position="1148"/>
        <end position="1343"/>
    </location>
</feature>
<dbReference type="SUPFAM" id="SSF116907">
    <property type="entry name" value="Hook domain"/>
    <property type="match status" value="1"/>
</dbReference>
<dbReference type="GO" id="GO:0030705">
    <property type="term" value="P:cytoskeleton-dependent intracellular transport"/>
    <property type="evidence" value="ECO:0007669"/>
    <property type="project" value="TreeGrafter"/>
</dbReference>
<dbReference type="Gene3D" id="1.20.5.1160">
    <property type="entry name" value="Vasodilator-stimulated phosphoprotein"/>
    <property type="match status" value="1"/>
</dbReference>
<feature type="compositionally biased region" description="Polar residues" evidence="2">
    <location>
        <begin position="1622"/>
        <end position="1636"/>
    </location>
</feature>
<reference evidence="3 4" key="1">
    <citation type="submission" date="2019-01" db="EMBL/GenBank/DDBJ databases">
        <title>Draft Genome and Complete Hox-Cluster Characterization of the Sterlet Sturgeon (Acipenser ruthenus).</title>
        <authorList>
            <person name="Wei Q."/>
        </authorList>
    </citation>
    <scope>NUCLEOTIDE SEQUENCE [LARGE SCALE GENOMIC DNA]</scope>
    <source>
        <strain evidence="3">WHYD16114868_AA</strain>
        <tissue evidence="3">Blood</tissue>
    </source>
</reference>
<comment type="caution">
    <text evidence="3">The sequence shown here is derived from an EMBL/GenBank/DDBJ whole genome shotgun (WGS) entry which is preliminary data.</text>
</comment>
<accession>A0A444U925</accession>
<sequence>MENEVFSPLLEQFMLTPLVTWVKTFGALGGKDGGKLTEYIDLVDGIYLNEIMLQINPKETVQRTNKKVNNDVTLRIQNLSILVRQIKSYYQCEKKEEFIEKIQTLDFDTKAAIASHIQEVTHNQENVFDLQWMDVADLSQEDLDSLSRNMALHLKRIVDERDEYSETIIELSQERECGHFSAHAPTPQSPNGSPSMRRTESRQHLSVELADAKAKIRRLRQELEEKSEQLLDCRQELEHMETELQRIQQESILLLADARSARAYRDELDALREKAIRVDKLESEVSRYKERLHDIEFYKARVEELKEDNQVLLETKTMLEDQLEGSRSRSDKLHELEKENLQIKAKMHDLEMDRDIDRKRIKDLLEENLTLEMAQKQSMDESLHLGWELEQLSKTTEHSEVPQKSLGHEVNELTSSRLLKLEMENQSLLKTVEKLRTTTDPSEDRNSRFLKMEKENQRLSKTLERLENEMSIEKQSLTNVENLSNDLTKEKAELEKTIETLRENSERQVKVLEQENEHLNQTISSLRQRSQISAEARVKDIEKENKILHESIKETSSKLNKMEFERKQLRKELEHYKEKGERTEELEKEVHRLERENEQLQKKITGLTITCDKVEALEQENLHLEVENRKLKKKLDSLNNLIFQLETLEKENTQLDEENVELRRTVDSLKSSCIKVAQLELENKELENEKWQLKKSLDLMKASSKKTERLEVSCQGLDTENQRLQKALENSNKKIQQLESELQDVETENQSLQKNLEELKISSKRLEQLEKENKILEQETSQLEKDKKQLEKENKRLRQQAEIRDVMLDENNLRIINLEKDNKSLNKEMNVFKDSCGRVKDLEKENKELVKQATIDKKTLLTLREELVSEKLKTQQMNNDLEKLTHELEKIGLNKERLLDDEESTDNSRYKLLESKLESTLKKSLEIKEEKIAALEARLQESSNLNQQLRQELKTVKKNYEALKQREEEERTMQSSPPRAGEETHTVSKWEKESHETTRELLKVKDRLIEVERNNATLQAEKQALRTQLKQLESQSDNLQAQILALQRQTATLQEHNTALQTQNAKLQVENSTLNSKSASLMTQNSQLQFQHSTIENDNESLIKKTQELKSMYDLLVKDHEKLAALHEHQAAEYESLINKHGSLKSVHKNLEVEHKDLEDRYNQLLKQKTQLEDLEKVLKAEQEKMLLEKKNHEITAAEYQKLRDENDKLNQTHCQLLKENEGLQADHKNIKSLLNSATLEQTRLEAEFSKLKEQYQQLDITYTKLNNQCELLSQLKGNLEEENRHLLDQIQTLMLQNRTLLDQTMESKDLFIVEQRQYIDKLNELRRQKEKLEEKIMDQYKFHDPSPPRRRGNWITLKMKKLIKPKNRERIKSLTLTPSQSESSDGFLNLPQQDSQDSSSVGSGSNSLDDSLSFGNKKSSTMNDLLQTMVQAGGQWTDSSENLDEPDDAATRLRRKELGAMAYSTTAINYATLNPSAGLRSKHRHKSKDNASCEDVAPRVTDESSNGLRIHAARPASFDSCKTTSSNSNNNASPNDAKASALNGSRSRPHSQSSSEFSLSLDNEVWSSSSSPLQQTGQLSQRSSKQSPLLIRKTLDIPCQQKKKTASPGREVVTLQQFLEESSVHSPTNAGSQENLVHETVRRDSDSSEPVGREKPHRNTSRSRGILRSLSGRTTVDFSDGRPPKPGQIGRPNLRKAESTRIKSTAARPTLSAQGKAKSLAEKLDTVQQQPTQRDCSTFSTLPRASSVISTAEGSTRRTSIHDFMSKDTRQPVSVDPSPIKANRSNQQATSEYHLDHHPHFPNHVPHQNPSHPILHKYSQCSSLGHGHSPVTEGTYTGNRGQIASSSKSFFGSTFTVDSVFTDSVEPHSDSVASLVTTSASQPFLSLNTSLVSNISGLPPRATPRPTDIAFVSPVKAVENKYSVQDSSPENTLPTGEPVNINNESGSLSLSSEDNQSLWYEYGCV</sequence>
<dbReference type="PANTHER" id="PTHR18947">
    <property type="entry name" value="HOOK PROTEINS"/>
    <property type="match status" value="1"/>
</dbReference>
<feature type="compositionally biased region" description="Basic and acidic residues" evidence="2">
    <location>
        <begin position="1761"/>
        <end position="1771"/>
    </location>
</feature>
<feature type="compositionally biased region" description="Low complexity" evidence="2">
    <location>
        <begin position="1389"/>
        <end position="1417"/>
    </location>
</feature>
<dbReference type="GO" id="GO:0005813">
    <property type="term" value="C:centrosome"/>
    <property type="evidence" value="ECO:0007669"/>
    <property type="project" value="TreeGrafter"/>
</dbReference>
<proteinExistence type="predicted"/>
<protein>
    <submittedName>
        <fullName evidence="3">Girdin</fullName>
    </submittedName>
</protein>
<feature type="region of interest" description="Disordered" evidence="2">
    <location>
        <begin position="179"/>
        <end position="204"/>
    </location>
</feature>
<dbReference type="GO" id="GO:0031122">
    <property type="term" value="P:cytoplasmic microtubule organization"/>
    <property type="evidence" value="ECO:0007669"/>
    <property type="project" value="TreeGrafter"/>
</dbReference>
<keyword evidence="1" id="KW-0175">Coiled coil</keyword>
<dbReference type="EMBL" id="SCEB01215030">
    <property type="protein sequence ID" value="RXM31681.1"/>
    <property type="molecule type" value="Genomic_DNA"/>
</dbReference>
<feature type="compositionally biased region" description="Polar residues" evidence="2">
    <location>
        <begin position="1748"/>
        <end position="1759"/>
    </location>
</feature>
<feature type="compositionally biased region" description="Polar residues" evidence="2">
    <location>
        <begin position="1566"/>
        <end position="1588"/>
    </location>
</feature>
<feature type="region of interest" description="Disordered" evidence="2">
    <location>
        <begin position="1748"/>
        <end position="1804"/>
    </location>
</feature>
<dbReference type="PANTHER" id="PTHR18947:SF30">
    <property type="entry name" value="GIRDIN"/>
    <property type="match status" value="1"/>
</dbReference>
<feature type="region of interest" description="Disordered" evidence="2">
    <location>
        <begin position="964"/>
        <end position="994"/>
    </location>
</feature>
<feature type="region of interest" description="Disordered" evidence="2">
    <location>
        <begin position="1480"/>
        <end position="1596"/>
    </location>
</feature>
<evidence type="ECO:0000256" key="1">
    <source>
        <dbReference type="SAM" id="Coils"/>
    </source>
</evidence>
<gene>
    <name evidence="3" type="ORF">EOD39_6751</name>
</gene>
<feature type="region of interest" description="Disordered" evidence="2">
    <location>
        <begin position="1369"/>
        <end position="1417"/>
    </location>
</feature>
<feature type="compositionally biased region" description="Low complexity" evidence="2">
    <location>
        <begin position="1526"/>
        <end position="1542"/>
    </location>
</feature>
<dbReference type="GO" id="GO:0051959">
    <property type="term" value="F:dynein light intermediate chain binding"/>
    <property type="evidence" value="ECO:0007669"/>
    <property type="project" value="TreeGrafter"/>
</dbReference>
<feature type="compositionally biased region" description="Low complexity" evidence="2">
    <location>
        <begin position="1551"/>
        <end position="1561"/>
    </location>
</feature>
<dbReference type="Gene3D" id="1.10.418.10">
    <property type="entry name" value="Calponin-like domain"/>
    <property type="match status" value="2"/>
</dbReference>